<evidence type="ECO:0008006" key="3">
    <source>
        <dbReference type="Google" id="ProtNLM"/>
    </source>
</evidence>
<accession>A0ABT8VI54</accession>
<sequence>MPNTPDFDDDYINELKSQGPEEDVLTATVADRDEALAEARIQAVQQDIAAKKAIRSKTYITSEIPVRPCTADCPHRGTCKDFISGRVEDKDLCKPELRKIKKWQVAFRKGNLDELKDDVGAVAGALAVQLVRLLEAVNTDGAVVETTKFVAGHSYNEKMAHPALTAASKLAKDLGIDLTNFLMTPKAVKENGPQVQVNIGISQDEVHARFAARFAKPDKVIDVEVSPTKGDDS</sequence>
<keyword evidence="2" id="KW-1185">Reference proteome</keyword>
<protein>
    <recommendedName>
        <fullName evidence="3">Terminase small subunit</fullName>
    </recommendedName>
</protein>
<proteinExistence type="predicted"/>
<organism evidence="1 2">
    <name type="scientific">Paenibacillus ehimensis</name>
    <dbReference type="NCBI Taxonomy" id="79264"/>
    <lineage>
        <taxon>Bacteria</taxon>
        <taxon>Bacillati</taxon>
        <taxon>Bacillota</taxon>
        <taxon>Bacilli</taxon>
        <taxon>Bacillales</taxon>
        <taxon>Paenibacillaceae</taxon>
        <taxon>Paenibacillus</taxon>
    </lineage>
</organism>
<evidence type="ECO:0000313" key="2">
    <source>
        <dbReference type="Proteomes" id="UP001168883"/>
    </source>
</evidence>
<dbReference type="Proteomes" id="UP001168883">
    <property type="component" value="Unassembled WGS sequence"/>
</dbReference>
<dbReference type="RefSeq" id="WP_302880845.1">
    <property type="nucleotide sequence ID" value="NZ_JAUMKJ010000044.1"/>
</dbReference>
<comment type="caution">
    <text evidence="1">The sequence shown here is derived from an EMBL/GenBank/DDBJ whole genome shotgun (WGS) entry which is preliminary data.</text>
</comment>
<gene>
    <name evidence="1" type="ORF">Q3C12_26805</name>
</gene>
<name>A0ABT8VI54_9BACL</name>
<reference evidence="1" key="1">
    <citation type="submission" date="2023-07" db="EMBL/GenBank/DDBJ databases">
        <authorList>
            <person name="Aktuganov G."/>
            <person name="Boyko T."/>
            <person name="Delegan Y."/>
            <person name="Galimzianova N."/>
            <person name="Gilvanova E."/>
            <person name="Korobov V."/>
            <person name="Kuzmina L."/>
            <person name="Melentiev A."/>
            <person name="Milman P."/>
            <person name="Ryabova A."/>
            <person name="Stupak E."/>
            <person name="Yasakov T."/>
            <person name="Zharikova N."/>
            <person name="Zhurenko E."/>
        </authorList>
    </citation>
    <scope>NUCLEOTIDE SEQUENCE</scope>
    <source>
        <strain evidence="1">IB-739</strain>
    </source>
</reference>
<dbReference type="EMBL" id="JAUMKJ010000044">
    <property type="protein sequence ID" value="MDO3680626.1"/>
    <property type="molecule type" value="Genomic_DNA"/>
</dbReference>
<evidence type="ECO:0000313" key="1">
    <source>
        <dbReference type="EMBL" id="MDO3680626.1"/>
    </source>
</evidence>